<dbReference type="Proteomes" id="UP000585050">
    <property type="component" value="Unassembled WGS sequence"/>
</dbReference>
<protein>
    <submittedName>
        <fullName evidence="1">DUF4249 family protein</fullName>
    </submittedName>
</protein>
<sequence>MKKLANIYLLFSIFIFFSCEDVIDVDLETGRAQIVVDGWVNNKFEEQRIRLISTVGYFDNNTPPAVENAVVKLHDLVNNKVMDFTYDENGYYTWTPSSIDDTLIVRERPGDFDRDSDGNYNNYYKLEVSVNFDDKDLAFEAFTSLERVPVIDSLVFMTDKGQKVEDDEIYGELWAKDFAGPADCYWIKTWKNGSFLNKSSEMQLAFDITPGRSDYGNILTEPTVFIPPVRLGINPVLSDEEADAGEKFYEVGDTVYCEIHSMTEDAFDFMSRSKSSMANGGLFATPLANVPSNIKASNEATEGMVVGVFCGSAITSLGYRINSKPPYDDR</sequence>
<evidence type="ECO:0000313" key="1">
    <source>
        <dbReference type="EMBL" id="NLR92609.1"/>
    </source>
</evidence>
<name>A0A7X8SLU5_9BACT</name>
<proteinExistence type="predicted"/>
<accession>A0A7X8SLU5</accession>
<dbReference type="Pfam" id="PF14054">
    <property type="entry name" value="DUF4249"/>
    <property type="match status" value="1"/>
</dbReference>
<dbReference type="EMBL" id="JABAIL010000004">
    <property type="protein sequence ID" value="NLR92609.1"/>
    <property type="molecule type" value="Genomic_DNA"/>
</dbReference>
<dbReference type="RefSeq" id="WP_168883315.1">
    <property type="nucleotide sequence ID" value="NZ_JABAIL010000004.1"/>
</dbReference>
<comment type="caution">
    <text evidence="1">The sequence shown here is derived from an EMBL/GenBank/DDBJ whole genome shotgun (WGS) entry which is preliminary data.</text>
</comment>
<reference evidence="1 2" key="1">
    <citation type="submission" date="2020-04" db="EMBL/GenBank/DDBJ databases">
        <title>Flammeovirga sp. SR4, a novel species isolated from seawater.</title>
        <authorList>
            <person name="Wang X."/>
        </authorList>
    </citation>
    <scope>NUCLEOTIDE SEQUENCE [LARGE SCALE GENOMIC DNA]</scope>
    <source>
        <strain evidence="1 2">SR4</strain>
    </source>
</reference>
<dbReference type="InterPro" id="IPR025345">
    <property type="entry name" value="DUF4249"/>
</dbReference>
<keyword evidence="2" id="KW-1185">Reference proteome</keyword>
<dbReference type="PROSITE" id="PS51257">
    <property type="entry name" value="PROKAR_LIPOPROTEIN"/>
    <property type="match status" value="1"/>
</dbReference>
<evidence type="ECO:0000313" key="2">
    <source>
        <dbReference type="Proteomes" id="UP000585050"/>
    </source>
</evidence>
<dbReference type="AlphaFoldDB" id="A0A7X8SLU5"/>
<gene>
    <name evidence="1" type="ORF">HGP29_15430</name>
</gene>
<organism evidence="1 2">
    <name type="scientific">Flammeovirga agarivorans</name>
    <dbReference type="NCBI Taxonomy" id="2726742"/>
    <lineage>
        <taxon>Bacteria</taxon>
        <taxon>Pseudomonadati</taxon>
        <taxon>Bacteroidota</taxon>
        <taxon>Cytophagia</taxon>
        <taxon>Cytophagales</taxon>
        <taxon>Flammeovirgaceae</taxon>
        <taxon>Flammeovirga</taxon>
    </lineage>
</organism>